<dbReference type="Gene3D" id="3.90.1150.10">
    <property type="entry name" value="Aspartate Aminotransferase, domain 1"/>
    <property type="match status" value="1"/>
</dbReference>
<keyword evidence="3 6" id="KW-0808">Transferase</keyword>
<evidence type="ECO:0000256" key="1">
    <source>
        <dbReference type="ARBA" id="ARBA00008954"/>
    </source>
</evidence>
<evidence type="ECO:0000256" key="4">
    <source>
        <dbReference type="ARBA" id="ARBA00022898"/>
    </source>
</evidence>
<dbReference type="NCBIfam" id="NF005102">
    <property type="entry name" value="PRK06541.1"/>
    <property type="match status" value="1"/>
</dbReference>
<dbReference type="AlphaFoldDB" id="A0A6J4QN95"/>
<dbReference type="EC" id="2.6.1.18" evidence="6"/>
<gene>
    <name evidence="6" type="ORF">AVDCRST_MAG01-01-3767</name>
</gene>
<dbReference type="FunFam" id="3.40.640.10:FF:000014">
    <property type="entry name" value="Adenosylmethionine-8-amino-7-oxononanoate aminotransferase, probable"/>
    <property type="match status" value="1"/>
</dbReference>
<dbReference type="InterPro" id="IPR005814">
    <property type="entry name" value="Aminotrans_3"/>
</dbReference>
<name>A0A6J4QN95_9ACTN</name>
<dbReference type="PANTHER" id="PTHR43094">
    <property type="entry name" value="AMINOTRANSFERASE"/>
    <property type="match status" value="1"/>
</dbReference>
<dbReference type="InterPro" id="IPR015424">
    <property type="entry name" value="PyrdxlP-dep_Trfase"/>
</dbReference>
<keyword evidence="2 6" id="KW-0032">Aminotransferase</keyword>
<dbReference type="CDD" id="cd00610">
    <property type="entry name" value="OAT_like"/>
    <property type="match status" value="1"/>
</dbReference>
<dbReference type="InterPro" id="IPR015421">
    <property type="entry name" value="PyrdxlP-dep_Trfase_major"/>
</dbReference>
<evidence type="ECO:0000256" key="3">
    <source>
        <dbReference type="ARBA" id="ARBA00022679"/>
    </source>
</evidence>
<protein>
    <submittedName>
        <fullName evidence="6">Omega-amino acid--pyruvate aminotransferase</fullName>
        <ecNumber evidence="6">2.6.1.18</ecNumber>
    </submittedName>
</protein>
<dbReference type="Pfam" id="PF00202">
    <property type="entry name" value="Aminotran_3"/>
    <property type="match status" value="1"/>
</dbReference>
<dbReference type="PANTHER" id="PTHR43094:SF1">
    <property type="entry name" value="AMINOTRANSFERASE CLASS-III"/>
    <property type="match status" value="1"/>
</dbReference>
<dbReference type="Gene3D" id="3.40.640.10">
    <property type="entry name" value="Type I PLP-dependent aspartate aminotransferase-like (Major domain)"/>
    <property type="match status" value="1"/>
</dbReference>
<dbReference type="GO" id="GO:0030170">
    <property type="term" value="F:pyridoxal phosphate binding"/>
    <property type="evidence" value="ECO:0007669"/>
    <property type="project" value="InterPro"/>
</dbReference>
<dbReference type="InterPro" id="IPR015422">
    <property type="entry name" value="PyrdxlP-dep_Trfase_small"/>
</dbReference>
<dbReference type="SUPFAM" id="SSF53383">
    <property type="entry name" value="PLP-dependent transferases"/>
    <property type="match status" value="1"/>
</dbReference>
<accession>A0A6J4QN95</accession>
<keyword evidence="4 5" id="KW-0663">Pyridoxal phosphate</keyword>
<dbReference type="EMBL" id="CADCUW010000490">
    <property type="protein sequence ID" value="CAA9442321.1"/>
    <property type="molecule type" value="Genomic_DNA"/>
</dbReference>
<evidence type="ECO:0000256" key="5">
    <source>
        <dbReference type="RuleBase" id="RU003560"/>
    </source>
</evidence>
<evidence type="ECO:0000313" key="6">
    <source>
        <dbReference type="EMBL" id="CAA9442321.1"/>
    </source>
</evidence>
<comment type="similarity">
    <text evidence="1 5">Belongs to the class-III pyridoxal-phosphate-dependent aminotransferase family.</text>
</comment>
<keyword evidence="6" id="KW-0670">Pyruvate</keyword>
<proteinExistence type="inferred from homology"/>
<reference evidence="6" key="1">
    <citation type="submission" date="2020-02" db="EMBL/GenBank/DDBJ databases">
        <authorList>
            <person name="Meier V. D."/>
        </authorList>
    </citation>
    <scope>NUCLEOTIDE SEQUENCE</scope>
    <source>
        <strain evidence="6">AVDCRST_MAG01</strain>
    </source>
</reference>
<sequence>MDVMRGLGEHGEPAGLAGVENLMLHFTPYAEDWSRLPVIVSGEGSYVTDDWGRNYVDGLAGLFTTQVGNGRTELADAASRQMKELGFFPNWSFQHPRSLELAAKIAEIAPGDLNTSFFVSSGSEAVETVIKLARQYHKANGEPQRYKIISRKVAYHGTTMGALSATGLPSFKAPFEPLLQGFAHVANTQQDPEGAADAIEEAIEFGPPETVAAVILEPVQNGGGCLVPPEGYWRRVREICDRHGVLLVSDAVICAFGRLGEWFGIERFGVVPDMSSFAKGVTSGYLPMGGVVVNDKIAHTLKDGASMFMHGSTFGGHPVSSAVALENIAIMERENLLQNVHDLEGHFGDELGRMAEDHPIVKEVRGMGFFWGVEIRAEWPDGTPITGPDYLKYFKGVLPRSLLKNGLICRFDDKEDPVIQFSPALVSDREVLSRIAEITGRALSELEGEIGRKRNRD</sequence>
<dbReference type="GO" id="GO:0016223">
    <property type="term" value="F:beta-alanine:pyruvate transaminase activity"/>
    <property type="evidence" value="ECO:0007669"/>
    <property type="project" value="UniProtKB-EC"/>
</dbReference>
<organism evidence="6">
    <name type="scientific">uncultured Rubrobacteraceae bacterium</name>
    <dbReference type="NCBI Taxonomy" id="349277"/>
    <lineage>
        <taxon>Bacteria</taxon>
        <taxon>Bacillati</taxon>
        <taxon>Actinomycetota</taxon>
        <taxon>Rubrobacteria</taxon>
        <taxon>Rubrobacterales</taxon>
        <taxon>Rubrobacteraceae</taxon>
        <taxon>environmental samples</taxon>
    </lineage>
</organism>
<evidence type="ECO:0000256" key="2">
    <source>
        <dbReference type="ARBA" id="ARBA00022576"/>
    </source>
</evidence>